<comment type="caution">
    <text evidence="2">The sequence shown here is derived from an EMBL/GenBank/DDBJ whole genome shotgun (WGS) entry which is preliminary data.</text>
</comment>
<evidence type="ECO:0008006" key="4">
    <source>
        <dbReference type="Google" id="ProtNLM"/>
    </source>
</evidence>
<feature type="chain" id="PRO_5045629147" description="EfeO-type cupredoxin-like domain-containing protein" evidence="1">
    <location>
        <begin position="33"/>
        <end position="164"/>
    </location>
</feature>
<dbReference type="RefSeq" id="WP_213042719.1">
    <property type="nucleotide sequence ID" value="NZ_CAJNBJ010000016.1"/>
</dbReference>
<protein>
    <recommendedName>
        <fullName evidence="4">EfeO-type cupredoxin-like domain-containing protein</fullName>
    </recommendedName>
</protein>
<sequence>MKIRGLTTTVPAVPLAVAAMTLLGMGMTVAFAQAPGMGAPPSKVEITIKDRQHGYETVGLTMPSHDTTIVIHNKDSVTHGFASNLFKGIPVRVEGGVEVVGKNFKSYHVDSGKTMTLHFATAPSKFDSATGIAESMRHALWCDIHPEVKGEVYVIETRGEVGGG</sequence>
<reference evidence="2 3" key="1">
    <citation type="submission" date="2021-02" db="EMBL/GenBank/DDBJ databases">
        <authorList>
            <person name="Han P."/>
        </authorList>
    </citation>
    <scope>NUCLEOTIDE SEQUENCE [LARGE SCALE GENOMIC DNA]</scope>
    <source>
        <strain evidence="2">Candidatus Nitrospira sp. ZN2</strain>
    </source>
</reference>
<evidence type="ECO:0000313" key="2">
    <source>
        <dbReference type="EMBL" id="CAE6759520.1"/>
    </source>
</evidence>
<keyword evidence="1" id="KW-0732">Signal</keyword>
<proteinExistence type="predicted"/>
<dbReference type="Proteomes" id="UP000675880">
    <property type="component" value="Unassembled WGS sequence"/>
</dbReference>
<gene>
    <name evidence="2" type="ORF">NSPZN2_30573</name>
</gene>
<accession>A0ABM8RLG3</accession>
<name>A0ABM8RLG3_9BACT</name>
<evidence type="ECO:0000313" key="3">
    <source>
        <dbReference type="Proteomes" id="UP000675880"/>
    </source>
</evidence>
<dbReference type="EMBL" id="CAJNBJ010000016">
    <property type="protein sequence ID" value="CAE6759520.1"/>
    <property type="molecule type" value="Genomic_DNA"/>
</dbReference>
<organism evidence="2 3">
    <name type="scientific">Nitrospira defluvii</name>
    <dbReference type="NCBI Taxonomy" id="330214"/>
    <lineage>
        <taxon>Bacteria</taxon>
        <taxon>Pseudomonadati</taxon>
        <taxon>Nitrospirota</taxon>
        <taxon>Nitrospiria</taxon>
        <taxon>Nitrospirales</taxon>
        <taxon>Nitrospiraceae</taxon>
        <taxon>Nitrospira</taxon>
    </lineage>
</organism>
<keyword evidence="3" id="KW-1185">Reference proteome</keyword>
<feature type="signal peptide" evidence="1">
    <location>
        <begin position="1"/>
        <end position="32"/>
    </location>
</feature>
<evidence type="ECO:0000256" key="1">
    <source>
        <dbReference type="SAM" id="SignalP"/>
    </source>
</evidence>